<dbReference type="SUPFAM" id="SSF53300">
    <property type="entry name" value="vWA-like"/>
    <property type="match status" value="1"/>
</dbReference>
<dbReference type="InterPro" id="IPR036465">
    <property type="entry name" value="vWFA_dom_sf"/>
</dbReference>
<dbReference type="NCBIfam" id="TIGR03436">
    <property type="entry name" value="acidobact_VWFA"/>
    <property type="match status" value="1"/>
</dbReference>
<evidence type="ECO:0000313" key="4">
    <source>
        <dbReference type="Proteomes" id="UP000677668"/>
    </source>
</evidence>
<evidence type="ECO:0000313" key="3">
    <source>
        <dbReference type="EMBL" id="QUV93093.1"/>
    </source>
</evidence>
<name>A0ABX8AY03_9BACT</name>
<accession>A0ABX8AY03</accession>
<sequence>MATNGWTWRQRATWVLLSLLACTGLGGLPVSAQRPATGQLKVFERSFEAGLGRTIQVENTSGTTKVEVWGEDLIHIMAARPDGRWVDERDIKIVATPSQFTVRCIPKMGGINLKLYIPAESHVRLLSHSGTIELIGPVASATVETDSGDVAVEVPRWFDADVELSSANGTATSHLSLARYDEKGSRAIKGRLGRGGRAIIVRSAAGHVALKSLRSSVAIVEPASTPSVAVADDAIPSQPTRFPPPDERPSDRPLTPIFGGGTQSQDDSSATYGGVGGIGRQQRRFGDDTTMSGGIGVRIIPPPGGRSPASDPAAGMRGLPPAGGDNRGSTGDMPNHDAGQFSAADEALANLPRRDPLRTTPDGRPTLRRRALDIPVDEADETGVDADTIRLNARLVNLNVIATTQDGRAVTNLTAEDFAIFDEETKQEIAHFKPTNTPFNLVLLLDLSGSTREKIEAIRKGAWRFVELTSPQDRVAIVTFTRSVHVLCRPTNDRALLKQRIAEMRATDGGTAYYEAMWFTLTEVLAPFQDERNAVVVMTDGVDNSISAAYPAPSRVSFRQMLEAILESGTLVYPIYLDTEEENFRNHWGETAEVYALARTQLQQVADASGAVLYVAARVEDLAGVYQKVIAELRTVYGLAYYPTQVEHSSRWRRVKVTSRRPGVIIRTRRGYYDR</sequence>
<gene>
    <name evidence="3" type="ORF">J8C05_06810</name>
</gene>
<keyword evidence="4" id="KW-1185">Reference proteome</keyword>
<feature type="domain" description="VWFA" evidence="2">
    <location>
        <begin position="440"/>
        <end position="629"/>
    </location>
</feature>
<proteinExistence type="predicted"/>
<reference evidence="3 4" key="1">
    <citation type="submission" date="2021-03" db="EMBL/GenBank/DDBJ databases">
        <title>Genomic and phenotypic characterization of Chloracidobacterium isolates provides evidence for multiple species.</title>
        <authorList>
            <person name="Saini M.K."/>
            <person name="Costas A.M.G."/>
            <person name="Tank M."/>
            <person name="Bryant D.A."/>
        </authorList>
    </citation>
    <scope>NUCLEOTIDE SEQUENCE [LARGE SCALE GENOMIC DNA]</scope>
    <source>
        <strain evidence="3 4">N</strain>
    </source>
</reference>
<dbReference type="EMBL" id="CP072642">
    <property type="protein sequence ID" value="QUV93093.1"/>
    <property type="molecule type" value="Genomic_DNA"/>
</dbReference>
<dbReference type="SMART" id="SM00327">
    <property type="entry name" value="VWA"/>
    <property type="match status" value="1"/>
</dbReference>
<dbReference type="RefSeq" id="WP_211421505.1">
    <property type="nucleotide sequence ID" value="NZ_CP072642.1"/>
</dbReference>
<dbReference type="CDD" id="cd00198">
    <property type="entry name" value="vWFA"/>
    <property type="match status" value="1"/>
</dbReference>
<protein>
    <submittedName>
        <fullName evidence="3">VWA domain-containing protein</fullName>
    </submittedName>
</protein>
<dbReference type="Proteomes" id="UP000677668">
    <property type="component" value="Chromosome 1"/>
</dbReference>
<dbReference type="Gene3D" id="3.40.50.410">
    <property type="entry name" value="von Willebrand factor, type A domain"/>
    <property type="match status" value="1"/>
</dbReference>
<dbReference type="InterPro" id="IPR002035">
    <property type="entry name" value="VWF_A"/>
</dbReference>
<dbReference type="Pfam" id="PF13519">
    <property type="entry name" value="VWA_2"/>
    <property type="match status" value="1"/>
</dbReference>
<dbReference type="InterPro" id="IPR017802">
    <property type="entry name" value="VWFA-rel_acidobac-type"/>
</dbReference>
<feature type="region of interest" description="Disordered" evidence="1">
    <location>
        <begin position="230"/>
        <end position="339"/>
    </location>
</feature>
<evidence type="ECO:0000256" key="1">
    <source>
        <dbReference type="SAM" id="MobiDB-lite"/>
    </source>
</evidence>
<dbReference type="PROSITE" id="PS50234">
    <property type="entry name" value="VWFA"/>
    <property type="match status" value="1"/>
</dbReference>
<organism evidence="3 4">
    <name type="scientific">Chloracidobacterium sp. N</name>
    <dbReference type="NCBI Taxonomy" id="2821540"/>
    <lineage>
        <taxon>Bacteria</taxon>
        <taxon>Pseudomonadati</taxon>
        <taxon>Acidobacteriota</taxon>
        <taxon>Terriglobia</taxon>
        <taxon>Terriglobales</taxon>
        <taxon>Acidobacteriaceae</taxon>
        <taxon>Chloracidobacterium</taxon>
        <taxon>Chloracidobacterium aggregatum</taxon>
    </lineage>
</organism>
<evidence type="ECO:0000259" key="2">
    <source>
        <dbReference type="PROSITE" id="PS50234"/>
    </source>
</evidence>